<dbReference type="Proteomes" id="UP001206692">
    <property type="component" value="Unassembled WGS sequence"/>
</dbReference>
<dbReference type="EMBL" id="JANGEW010000015">
    <property type="protein sequence ID" value="MCQ5343059.1"/>
    <property type="molecule type" value="Genomic_DNA"/>
</dbReference>
<keyword evidence="2" id="KW-1185">Reference proteome</keyword>
<proteinExistence type="predicted"/>
<organism evidence="1 2">
    <name type="scientific">Megasphaera massiliensis</name>
    <dbReference type="NCBI Taxonomy" id="1232428"/>
    <lineage>
        <taxon>Bacteria</taxon>
        <taxon>Bacillati</taxon>
        <taxon>Bacillota</taxon>
        <taxon>Negativicutes</taxon>
        <taxon>Veillonellales</taxon>
        <taxon>Veillonellaceae</taxon>
        <taxon>Megasphaera</taxon>
    </lineage>
</organism>
<comment type="caution">
    <text evidence="1">The sequence shown here is derived from an EMBL/GenBank/DDBJ whole genome shotgun (WGS) entry which is preliminary data.</text>
</comment>
<evidence type="ECO:0008006" key="3">
    <source>
        <dbReference type="Google" id="ProtNLM"/>
    </source>
</evidence>
<dbReference type="SUPFAM" id="SSF53041">
    <property type="entry name" value="Resolvase-like"/>
    <property type="match status" value="1"/>
</dbReference>
<evidence type="ECO:0000313" key="1">
    <source>
        <dbReference type="EMBL" id="MCQ5343059.1"/>
    </source>
</evidence>
<dbReference type="Gene3D" id="3.40.50.1390">
    <property type="entry name" value="Resolvase, N-terminal catalytic domain"/>
    <property type="match status" value="1"/>
</dbReference>
<protein>
    <recommendedName>
        <fullName evidence="3">Resolvase/invertase-type recombinase catalytic domain-containing protein</fullName>
    </recommendedName>
</protein>
<dbReference type="RefSeq" id="WP_154254224.1">
    <property type="nucleotide sequence ID" value="NZ_JAJCIO010000006.1"/>
</dbReference>
<accession>A0ABT1STC7</accession>
<reference evidence="1 2" key="1">
    <citation type="submission" date="2022-06" db="EMBL/GenBank/DDBJ databases">
        <title>Isolation of gut microbiota from human fecal samples.</title>
        <authorList>
            <person name="Pamer E.G."/>
            <person name="Barat B."/>
            <person name="Waligurski E."/>
            <person name="Medina S."/>
            <person name="Paddock L."/>
            <person name="Mostad J."/>
        </authorList>
    </citation>
    <scope>NUCLEOTIDE SEQUENCE [LARGE SCALE GENOMIC DNA]</scope>
    <source>
        <strain evidence="1 2">DFI.1.1</strain>
    </source>
</reference>
<name>A0ABT1STC7_9FIRM</name>
<sequence>MRRLYLYKKFTEDGKAVRDAAADIIRPDDDVFVVTEHDRKHEELDKTIEMGRAHDILFVEGIDDLGQTAEGTLKRLRTIMEKGIRLVACDLKMTYEHGLELNQAIVGTIIEMLEKTVKTDNQVLFRPRNAGRPSIDFPDGWDEKYKAWKDGSLSSKAFMEWSGMKKATFYNKVTEYSELLDEEERYRNSIKQAVGHQ</sequence>
<gene>
    <name evidence="1" type="ORF">NE675_08505</name>
</gene>
<evidence type="ECO:0000313" key="2">
    <source>
        <dbReference type="Proteomes" id="UP001206692"/>
    </source>
</evidence>
<dbReference type="InterPro" id="IPR036162">
    <property type="entry name" value="Resolvase-like_N_sf"/>
</dbReference>